<feature type="region of interest" description="Disordered" evidence="1">
    <location>
        <begin position="1"/>
        <end position="20"/>
    </location>
</feature>
<reference evidence="2" key="1">
    <citation type="submission" date="2020-08" db="EMBL/GenBank/DDBJ databases">
        <title>Genome sequencing and assembly of the red palm weevil Rhynchophorus ferrugineus.</title>
        <authorList>
            <person name="Dias G.B."/>
            <person name="Bergman C.M."/>
            <person name="Manee M."/>
        </authorList>
    </citation>
    <scope>NUCLEOTIDE SEQUENCE</scope>
    <source>
        <strain evidence="2">AA-2017</strain>
        <tissue evidence="2">Whole larva</tissue>
    </source>
</reference>
<keyword evidence="3" id="KW-1185">Reference proteome</keyword>
<name>A0A834MA06_RHYFE</name>
<feature type="non-terminal residue" evidence="2">
    <location>
        <position position="1"/>
    </location>
</feature>
<comment type="caution">
    <text evidence="2">The sequence shown here is derived from an EMBL/GenBank/DDBJ whole genome shotgun (WGS) entry which is preliminary data.</text>
</comment>
<evidence type="ECO:0000313" key="2">
    <source>
        <dbReference type="EMBL" id="KAF7270299.1"/>
    </source>
</evidence>
<gene>
    <name evidence="2" type="ORF">GWI33_016727</name>
</gene>
<dbReference type="Proteomes" id="UP000625711">
    <property type="component" value="Unassembled WGS sequence"/>
</dbReference>
<evidence type="ECO:0000256" key="1">
    <source>
        <dbReference type="SAM" id="MobiDB-lite"/>
    </source>
</evidence>
<proteinExistence type="predicted"/>
<accession>A0A834MA06</accession>
<protein>
    <submittedName>
        <fullName evidence="2">Uncharacterized protein</fullName>
    </submittedName>
</protein>
<evidence type="ECO:0000313" key="3">
    <source>
        <dbReference type="Proteomes" id="UP000625711"/>
    </source>
</evidence>
<feature type="compositionally biased region" description="Basic and acidic residues" evidence="1">
    <location>
        <begin position="1"/>
        <end position="12"/>
    </location>
</feature>
<organism evidence="2 3">
    <name type="scientific">Rhynchophorus ferrugineus</name>
    <name type="common">Red palm weevil</name>
    <name type="synonym">Curculio ferrugineus</name>
    <dbReference type="NCBI Taxonomy" id="354439"/>
    <lineage>
        <taxon>Eukaryota</taxon>
        <taxon>Metazoa</taxon>
        <taxon>Ecdysozoa</taxon>
        <taxon>Arthropoda</taxon>
        <taxon>Hexapoda</taxon>
        <taxon>Insecta</taxon>
        <taxon>Pterygota</taxon>
        <taxon>Neoptera</taxon>
        <taxon>Endopterygota</taxon>
        <taxon>Coleoptera</taxon>
        <taxon>Polyphaga</taxon>
        <taxon>Cucujiformia</taxon>
        <taxon>Curculionidae</taxon>
        <taxon>Dryophthorinae</taxon>
        <taxon>Rhynchophorus</taxon>
    </lineage>
</organism>
<dbReference type="EMBL" id="JAACXV010014115">
    <property type="protein sequence ID" value="KAF7270299.1"/>
    <property type="molecule type" value="Genomic_DNA"/>
</dbReference>
<dbReference type="AlphaFoldDB" id="A0A834MA06"/>
<sequence>CVRGEGVAHRGDGGSPSGATPLWKLVIRDDGVYCDADRRDDWVKSVRSPG</sequence>